<dbReference type="STRING" id="247633.GP2143_01880"/>
<dbReference type="NCBIfam" id="TIGR03564">
    <property type="entry name" value="F420_MSMEG_4879"/>
    <property type="match status" value="1"/>
</dbReference>
<dbReference type="SUPFAM" id="SSF51679">
    <property type="entry name" value="Bacterial luciferase-like"/>
    <property type="match status" value="1"/>
</dbReference>
<evidence type="ECO:0000256" key="1">
    <source>
        <dbReference type="ARBA" id="ARBA00023002"/>
    </source>
</evidence>
<evidence type="ECO:0000259" key="2">
    <source>
        <dbReference type="Pfam" id="PF00296"/>
    </source>
</evidence>
<organism evidence="3 4">
    <name type="scientific">marine gamma proteobacterium HTCC2143</name>
    <dbReference type="NCBI Taxonomy" id="247633"/>
    <lineage>
        <taxon>Bacteria</taxon>
        <taxon>Pseudomonadati</taxon>
        <taxon>Pseudomonadota</taxon>
        <taxon>Gammaproteobacteria</taxon>
        <taxon>Cellvibrionales</taxon>
        <taxon>Spongiibacteraceae</taxon>
        <taxon>BD1-7 clade</taxon>
    </lineage>
</organism>
<dbReference type="Gene3D" id="3.20.20.30">
    <property type="entry name" value="Luciferase-like domain"/>
    <property type="match status" value="1"/>
</dbReference>
<feature type="domain" description="Luciferase-like" evidence="2">
    <location>
        <begin position="7"/>
        <end position="277"/>
    </location>
</feature>
<reference evidence="3 4" key="1">
    <citation type="journal article" date="2010" name="J. Bacteriol.">
        <title>Genome sequence of the oligotrophic marine Gammaproteobacterium HTCC2143, isolated from the Oregon Coast.</title>
        <authorList>
            <person name="Oh H.M."/>
            <person name="Kang I."/>
            <person name="Ferriera S."/>
            <person name="Giovannoni S.J."/>
            <person name="Cho J.C."/>
        </authorList>
    </citation>
    <scope>NUCLEOTIDE SEQUENCE [LARGE SCALE GENOMIC DNA]</scope>
    <source>
        <strain evidence="3 4">HTCC2143</strain>
    </source>
</reference>
<dbReference type="InterPro" id="IPR011251">
    <property type="entry name" value="Luciferase-like_dom"/>
</dbReference>
<dbReference type="PANTHER" id="PTHR43244">
    <property type="match status" value="1"/>
</dbReference>
<dbReference type="PANTHER" id="PTHR43244:SF1">
    <property type="entry name" value="5,10-METHYLENETETRAHYDROMETHANOPTERIN REDUCTASE"/>
    <property type="match status" value="1"/>
</dbReference>
<dbReference type="eggNOG" id="COG2141">
    <property type="taxonomic scope" value="Bacteria"/>
</dbReference>
<evidence type="ECO:0000313" key="4">
    <source>
        <dbReference type="Proteomes" id="UP000004931"/>
    </source>
</evidence>
<evidence type="ECO:0000313" key="3">
    <source>
        <dbReference type="EMBL" id="EAW30253.1"/>
    </source>
</evidence>
<accession>A0YG03</accession>
<dbReference type="InterPro" id="IPR019910">
    <property type="entry name" value="Lucif-like_OxRdtase_MSMEG_4879"/>
</dbReference>
<keyword evidence="4" id="KW-1185">Reference proteome</keyword>
<dbReference type="Pfam" id="PF00296">
    <property type="entry name" value="Bac_luciferase"/>
    <property type="match status" value="1"/>
</dbReference>
<dbReference type="OrthoDB" id="7054907at2"/>
<sequence length="312" mass="33368">MRLGINGTGLVQKASVDAIADHAKTAASDGFSSYWLAEHPTGGLDAMMVLTIVGLRVPEIELGTAIIPTFPRHPMVLAGQVHTLLNTIGPRFTLGIGLSHKPMMAQLGIPFDRPIGHLKEYLSVLMPLLNEGRVSYKGEMISCDATTFFKPTQATPVVVAALGPQALNVTGRLADGTTLAWVGPRTVREHIKPRISEAAASAGRMAPRIIATLPVCVTDDEEGVRAMITKTLTMYGQLPSYKAMFEREGVSEPGELALVGSQAKVSDALEELSSAGVTDFAASEFTTNRKEALQTRQLLKQWNQAHGSAQAI</sequence>
<comment type="caution">
    <text evidence="3">The sequence shown here is derived from an EMBL/GenBank/DDBJ whole genome shotgun (WGS) entry which is preliminary data.</text>
</comment>
<proteinExistence type="predicted"/>
<dbReference type="InterPro" id="IPR036661">
    <property type="entry name" value="Luciferase-like_sf"/>
</dbReference>
<dbReference type="CDD" id="cd01097">
    <property type="entry name" value="Tetrahydromethanopterin_reductase"/>
    <property type="match status" value="1"/>
</dbReference>
<dbReference type="EMBL" id="AAVT01000009">
    <property type="protein sequence ID" value="EAW30253.1"/>
    <property type="molecule type" value="Genomic_DNA"/>
</dbReference>
<dbReference type="AlphaFoldDB" id="A0YG03"/>
<protein>
    <recommendedName>
        <fullName evidence="2">Luciferase-like domain-containing protein</fullName>
    </recommendedName>
</protein>
<name>A0YG03_9GAMM</name>
<gene>
    <name evidence="3" type="ORF">GP2143_01880</name>
</gene>
<dbReference type="InterPro" id="IPR050564">
    <property type="entry name" value="F420-G6PD/mer"/>
</dbReference>
<dbReference type="Proteomes" id="UP000004931">
    <property type="component" value="Unassembled WGS sequence"/>
</dbReference>
<keyword evidence="1" id="KW-0560">Oxidoreductase</keyword>
<dbReference type="GO" id="GO:0016705">
    <property type="term" value="F:oxidoreductase activity, acting on paired donors, with incorporation or reduction of molecular oxygen"/>
    <property type="evidence" value="ECO:0007669"/>
    <property type="project" value="InterPro"/>
</dbReference>